<evidence type="ECO:0000256" key="2">
    <source>
        <dbReference type="ARBA" id="ARBA00022448"/>
    </source>
</evidence>
<dbReference type="Gene3D" id="2.40.170.20">
    <property type="entry name" value="TonB-dependent receptor, beta-barrel domain"/>
    <property type="match status" value="3"/>
</dbReference>
<comment type="similarity">
    <text evidence="11 12">Belongs to the TonB-dependent receptor family.</text>
</comment>
<dbReference type="AlphaFoldDB" id="A0A9X1DE67"/>
<dbReference type="SUPFAM" id="SSF56935">
    <property type="entry name" value="Porins"/>
    <property type="match status" value="1"/>
</dbReference>
<comment type="subcellular location">
    <subcellularLocation>
        <location evidence="1 11">Cell outer membrane</location>
        <topology evidence="1 11">Multi-pass membrane protein</topology>
    </subcellularLocation>
</comment>
<evidence type="ECO:0000256" key="8">
    <source>
        <dbReference type="ARBA" id="ARBA00023077"/>
    </source>
</evidence>
<evidence type="ECO:0000256" key="7">
    <source>
        <dbReference type="ARBA" id="ARBA00023065"/>
    </source>
</evidence>
<organism evidence="16 17">
    <name type="scientific">Sphingobium nicotianae</name>
    <dbReference type="NCBI Taxonomy" id="2782607"/>
    <lineage>
        <taxon>Bacteria</taxon>
        <taxon>Pseudomonadati</taxon>
        <taxon>Pseudomonadota</taxon>
        <taxon>Alphaproteobacteria</taxon>
        <taxon>Sphingomonadales</taxon>
        <taxon>Sphingomonadaceae</taxon>
        <taxon>Sphingobium</taxon>
    </lineage>
</organism>
<accession>A0A9X1DE67</accession>
<evidence type="ECO:0000256" key="9">
    <source>
        <dbReference type="ARBA" id="ARBA00023136"/>
    </source>
</evidence>
<keyword evidence="8 12" id="KW-0798">TonB box</keyword>
<protein>
    <submittedName>
        <fullName evidence="16">TonB-dependent receptor</fullName>
    </submittedName>
</protein>
<keyword evidence="13" id="KW-0732">Signal</keyword>
<name>A0A9X1DE67_9SPHN</name>
<evidence type="ECO:0000256" key="6">
    <source>
        <dbReference type="ARBA" id="ARBA00023004"/>
    </source>
</evidence>
<evidence type="ECO:0000256" key="5">
    <source>
        <dbReference type="ARBA" id="ARBA00022692"/>
    </source>
</evidence>
<dbReference type="EMBL" id="JAHGAW010000009">
    <property type="protein sequence ID" value="MBT2188244.1"/>
    <property type="molecule type" value="Genomic_DNA"/>
</dbReference>
<keyword evidence="9 11" id="KW-0472">Membrane</keyword>
<feature type="domain" description="TonB-dependent receptor plug" evidence="15">
    <location>
        <begin position="53"/>
        <end position="163"/>
    </location>
</feature>
<dbReference type="Pfam" id="PF00593">
    <property type="entry name" value="TonB_dep_Rec_b-barrel"/>
    <property type="match status" value="1"/>
</dbReference>
<keyword evidence="6" id="KW-0408">Iron</keyword>
<evidence type="ECO:0000313" key="17">
    <source>
        <dbReference type="Proteomes" id="UP001138757"/>
    </source>
</evidence>
<evidence type="ECO:0000256" key="11">
    <source>
        <dbReference type="PROSITE-ProRule" id="PRU01360"/>
    </source>
</evidence>
<dbReference type="InterPro" id="IPR039426">
    <property type="entry name" value="TonB-dep_rcpt-like"/>
</dbReference>
<feature type="domain" description="TonB-dependent receptor-like beta-barrel" evidence="14">
    <location>
        <begin position="363"/>
        <end position="814"/>
    </location>
</feature>
<keyword evidence="4" id="KW-0410">Iron transport</keyword>
<evidence type="ECO:0000313" key="16">
    <source>
        <dbReference type="EMBL" id="MBT2188244.1"/>
    </source>
</evidence>
<dbReference type="PANTHER" id="PTHR32552">
    <property type="entry name" value="FERRICHROME IRON RECEPTOR-RELATED"/>
    <property type="match status" value="1"/>
</dbReference>
<feature type="signal peptide" evidence="13">
    <location>
        <begin position="1"/>
        <end position="22"/>
    </location>
</feature>
<dbReference type="Proteomes" id="UP001138757">
    <property type="component" value="Unassembled WGS sequence"/>
</dbReference>
<dbReference type="GO" id="GO:0009279">
    <property type="term" value="C:cell outer membrane"/>
    <property type="evidence" value="ECO:0007669"/>
    <property type="project" value="UniProtKB-SubCell"/>
</dbReference>
<dbReference type="RefSeq" id="WP_214624493.1">
    <property type="nucleotide sequence ID" value="NZ_JAHGAW010000009.1"/>
</dbReference>
<feature type="chain" id="PRO_5040819042" evidence="13">
    <location>
        <begin position="23"/>
        <end position="852"/>
    </location>
</feature>
<sequence>MNKFILVSASALTLAIAQGAVAQSTAAANAGGDEASGALQDIIVTATRQSTNLQDTPIAITAVTSEGLKERGLVAVQDLSFVTPNATFYKAQSAFGPGVTTNIRGIASADTSLAGEATVAYYIDDVYYPILLGSNFDLLDLDHVEVLRGPQGTLFGRNALAGAVNIVSKQPNLSETSGYGEVTVGAYNRLDLRAGFNLPLNDQLALMVSGVSKERTGYMDQLDFRCEMIRRGTPALAGKFPFSDGLKAQFTANPNFTPDNCVVGHLGGEQSRAVRGSLLWQPVSNVRLTITGDYTHDTSENPADRVVDIDATKVSATALTNVKAQADYFGIAVDSRFVTGDPYSTYTTYLNPIAAGQVLPVPAGAPATFAPYYNGMVTRGGDNYPSRINLKNWGVSGKLLVNLNDKMDLTAVVGHRVMDDTHAFDTDGTPLIVEHTYANIREEYTSAEVRLSGKYDWADWVVGAFYFDAKGSNHAIDPNPALGTYKIQNTTYEPTSKAAFANATIRPFGEKLGIILGGRYSDDKKVVHYSNLVDLTPSSLDIAFNVTPAKKLFSWKAGLTYQPTQDILLYASVATGFQLPGFNGRPLQATQIFQIDGYQDKAYELGAKLDLFDRKLRFNIAGFYTDFGTRPVAVAGGQEILLGPNGQVAGNLVLDPLPGGPPGSTRCIARTAAQIAAGVPGYSCVGRTYYINTPAKIRGFEIETSANPVEGLNISANLGYTSFTSGDLSARAVNARQNDPYWSAGAGIQYRIEAPMLGGSFTPRLDWSYRSSRISSGTSTKYNYLTPPYSVVNGRISYVNDDLNLTIALGATNLFNKFYYRNVFDYQTLGYPQTDAQPAPPREWYLSIGKKF</sequence>
<evidence type="ECO:0000256" key="4">
    <source>
        <dbReference type="ARBA" id="ARBA00022496"/>
    </source>
</evidence>
<dbReference type="PANTHER" id="PTHR32552:SF81">
    <property type="entry name" value="TONB-DEPENDENT OUTER MEMBRANE RECEPTOR"/>
    <property type="match status" value="1"/>
</dbReference>
<evidence type="ECO:0000256" key="3">
    <source>
        <dbReference type="ARBA" id="ARBA00022452"/>
    </source>
</evidence>
<comment type="caution">
    <text evidence="16">The sequence shown here is derived from an EMBL/GenBank/DDBJ whole genome shotgun (WGS) entry which is preliminary data.</text>
</comment>
<evidence type="ECO:0000256" key="13">
    <source>
        <dbReference type="SAM" id="SignalP"/>
    </source>
</evidence>
<dbReference type="Pfam" id="PF07715">
    <property type="entry name" value="Plug"/>
    <property type="match status" value="1"/>
</dbReference>
<evidence type="ECO:0000256" key="10">
    <source>
        <dbReference type="ARBA" id="ARBA00023237"/>
    </source>
</evidence>
<evidence type="ECO:0000259" key="14">
    <source>
        <dbReference type="Pfam" id="PF00593"/>
    </source>
</evidence>
<dbReference type="PROSITE" id="PS52016">
    <property type="entry name" value="TONB_DEPENDENT_REC_3"/>
    <property type="match status" value="1"/>
</dbReference>
<keyword evidence="2 11" id="KW-0813">Transport</keyword>
<keyword evidence="7" id="KW-0406">Ion transport</keyword>
<keyword evidence="10 11" id="KW-0998">Cell outer membrane</keyword>
<evidence type="ECO:0000256" key="1">
    <source>
        <dbReference type="ARBA" id="ARBA00004571"/>
    </source>
</evidence>
<evidence type="ECO:0000259" key="15">
    <source>
        <dbReference type="Pfam" id="PF07715"/>
    </source>
</evidence>
<reference evidence="16" key="1">
    <citation type="submission" date="2021-05" db="EMBL/GenBank/DDBJ databases">
        <title>Genome of Sphingobium sp. strain.</title>
        <authorList>
            <person name="Fan R."/>
        </authorList>
    </citation>
    <scope>NUCLEOTIDE SEQUENCE</scope>
    <source>
        <strain evidence="16">H33</strain>
    </source>
</reference>
<dbReference type="InterPro" id="IPR036942">
    <property type="entry name" value="Beta-barrel_TonB_sf"/>
</dbReference>
<gene>
    <name evidence="16" type="ORF">KK488_14910</name>
</gene>
<keyword evidence="16" id="KW-0675">Receptor</keyword>
<dbReference type="InterPro" id="IPR012910">
    <property type="entry name" value="Plug_dom"/>
</dbReference>
<evidence type="ECO:0000256" key="12">
    <source>
        <dbReference type="RuleBase" id="RU003357"/>
    </source>
</evidence>
<proteinExistence type="inferred from homology"/>
<dbReference type="InterPro" id="IPR000531">
    <property type="entry name" value="Beta-barrel_TonB"/>
</dbReference>
<keyword evidence="3 11" id="KW-1134">Transmembrane beta strand</keyword>
<keyword evidence="5 11" id="KW-0812">Transmembrane</keyword>
<keyword evidence="17" id="KW-1185">Reference proteome</keyword>
<dbReference type="GO" id="GO:0006826">
    <property type="term" value="P:iron ion transport"/>
    <property type="evidence" value="ECO:0007669"/>
    <property type="project" value="UniProtKB-KW"/>
</dbReference>